<gene>
    <name evidence="2" type="ORF">SacmaDRAFT_4671</name>
</gene>
<protein>
    <submittedName>
        <fullName evidence="2">Type I restriction-modification system methyltransferase subunit</fullName>
    </submittedName>
</protein>
<dbReference type="EMBL" id="CM001439">
    <property type="protein sequence ID" value="EHR52845.1"/>
    <property type="molecule type" value="Genomic_DNA"/>
</dbReference>
<sequence length="633" mass="68622">MSKGTVVTAAEIARLAGVGRAAVSNWRRRHPDFPEPVVGTGANPVFRLDEVESWLRKQGKLSRAHPVDALWRGLEASRESNLEELVADIATHLREPGSVELPERVLVSLTELGAQAPDELIESLCTRLFERQQRQHLVTPPELARLMVELAGTPITTTFDPACGPGNILRAAAEAGARRLLGQEIEPALARLARARFGATADVRIAEGDALRADAFGGLRADAVVCDPPFGYRDWGHEELGIDPRWEYGFPVKGEPELAWLQHCLAHAKPGGTVVLALPAGVASRRSGRVIRQALVRRGAVRAVFALPAGVLMSTGIAIHLWVLRNPTGDGVNPVLLADLGHHQPPRRGQVDWTTLGGELLDGWREFVDTADVGEVPGRRRAVDPIELLDEDVDLTPARRLPSRPVALDLPSLRRERAELIATFGELAELLPEFRQAQPQPRTLITIHELAKASALLLRQHTGPLELDEEGSSGPLVLTGRDVANGTRPVARLATTAKDEPIRLREGDLVVALLAAGDGRPKTRIIDRDDLVLGPNLQLIRVDDERLDVRFLAGRIRAGGARASSTTASGVHRVDVRRIEIPMLDVRRQRVLGEAFARLEAFETGLRAAATTGGELARKLADGLAEGVLAPPD</sequence>
<dbReference type="PANTHER" id="PTHR42998">
    <property type="entry name" value="TYPE I RESTRICTION ENZYME HINDVIIP M PROTEIN-RELATED"/>
    <property type="match status" value="1"/>
</dbReference>
<dbReference type="Proteomes" id="UP000004926">
    <property type="component" value="Chromosome"/>
</dbReference>
<accession>H5WX17</accession>
<dbReference type="PANTHER" id="PTHR42998:SF1">
    <property type="entry name" value="TYPE I RESTRICTION ENZYME HINDI METHYLASE SUBUNIT"/>
    <property type="match status" value="1"/>
</dbReference>
<dbReference type="CDD" id="cd02440">
    <property type="entry name" value="AdoMet_MTases"/>
    <property type="match status" value="1"/>
</dbReference>
<dbReference type="STRING" id="882083.SacmaDRAFT_4671"/>
<dbReference type="SUPFAM" id="SSF53335">
    <property type="entry name" value="S-adenosyl-L-methionine-dependent methyltransferases"/>
    <property type="match status" value="1"/>
</dbReference>
<organism evidence="2 3">
    <name type="scientific">Saccharomonospora marina XMU15</name>
    <dbReference type="NCBI Taxonomy" id="882083"/>
    <lineage>
        <taxon>Bacteria</taxon>
        <taxon>Bacillati</taxon>
        <taxon>Actinomycetota</taxon>
        <taxon>Actinomycetes</taxon>
        <taxon>Pseudonocardiales</taxon>
        <taxon>Pseudonocardiaceae</taxon>
        <taxon>Saccharomonospora</taxon>
    </lineage>
</organism>
<dbReference type="GO" id="GO:0003677">
    <property type="term" value="F:DNA binding"/>
    <property type="evidence" value="ECO:0007669"/>
    <property type="project" value="InterPro"/>
</dbReference>
<dbReference type="Gene3D" id="3.40.50.150">
    <property type="entry name" value="Vaccinia Virus protein VP39"/>
    <property type="match status" value="1"/>
</dbReference>
<reference evidence="2 3" key="1">
    <citation type="journal article" date="2012" name="Stand. Genomic Sci.">
        <title>Genome sequence of the ocean sediment bacterium Saccharomonospora marina type strain (XMU15(T)).</title>
        <authorList>
            <person name="Klenk H.P."/>
            <person name="Lu M."/>
            <person name="Lucas S."/>
            <person name="Lapidus A."/>
            <person name="Copeland A."/>
            <person name="Pitluck S."/>
            <person name="Goodwin L.A."/>
            <person name="Han C."/>
            <person name="Tapia R."/>
            <person name="Brambilla E.M."/>
            <person name="Potter G."/>
            <person name="Land M."/>
            <person name="Ivanova N."/>
            <person name="Rohde M."/>
            <person name="Goker M."/>
            <person name="Detter J.C."/>
            <person name="Li W.J."/>
            <person name="Kyrpides N.C."/>
            <person name="Woyke T."/>
        </authorList>
    </citation>
    <scope>NUCLEOTIDE SEQUENCE [LARGE SCALE GENOMIC DNA]</scope>
    <source>
        <strain evidence="2 3">XMU15</strain>
    </source>
</reference>
<evidence type="ECO:0000313" key="3">
    <source>
        <dbReference type="Proteomes" id="UP000004926"/>
    </source>
</evidence>
<dbReference type="GO" id="GO:0008170">
    <property type="term" value="F:N-methyltransferase activity"/>
    <property type="evidence" value="ECO:0007669"/>
    <property type="project" value="InterPro"/>
</dbReference>
<keyword evidence="2" id="KW-0489">Methyltransferase</keyword>
<dbReference type="GO" id="GO:0032259">
    <property type="term" value="P:methylation"/>
    <property type="evidence" value="ECO:0007669"/>
    <property type="project" value="UniProtKB-KW"/>
</dbReference>
<dbReference type="OrthoDB" id="9784823at2"/>
<keyword evidence="2" id="KW-0808">Transferase</keyword>
<dbReference type="eggNOG" id="COG0286">
    <property type="taxonomic scope" value="Bacteria"/>
</dbReference>
<dbReference type="RefSeq" id="WP_009156223.1">
    <property type="nucleotide sequence ID" value="NZ_CM001439.1"/>
</dbReference>
<dbReference type="Pfam" id="PF02384">
    <property type="entry name" value="N6_Mtase"/>
    <property type="match status" value="1"/>
</dbReference>
<dbReference type="InterPro" id="IPR029063">
    <property type="entry name" value="SAM-dependent_MTases_sf"/>
</dbReference>
<proteinExistence type="predicted"/>
<dbReference type="PRINTS" id="PR00507">
    <property type="entry name" value="N12N6MTFRASE"/>
</dbReference>
<feature type="domain" description="DNA methylase adenine-specific" evidence="1">
    <location>
        <begin position="138"/>
        <end position="341"/>
    </location>
</feature>
<dbReference type="InterPro" id="IPR003356">
    <property type="entry name" value="DNA_methylase_A-5"/>
</dbReference>
<dbReference type="HOGENOM" id="CLU_022127_0_0_11"/>
<evidence type="ECO:0000259" key="1">
    <source>
        <dbReference type="Pfam" id="PF02384"/>
    </source>
</evidence>
<dbReference type="InterPro" id="IPR052916">
    <property type="entry name" value="Type-I_RE_MTase_Subunit"/>
</dbReference>
<dbReference type="AlphaFoldDB" id="H5WX17"/>
<evidence type="ECO:0000313" key="2">
    <source>
        <dbReference type="EMBL" id="EHR52845.1"/>
    </source>
</evidence>
<keyword evidence="3" id="KW-1185">Reference proteome</keyword>
<name>H5WX17_9PSEU</name>